<evidence type="ECO:0000313" key="2">
    <source>
        <dbReference type="Proteomes" id="UP000596902"/>
    </source>
</evidence>
<proteinExistence type="predicted"/>
<protein>
    <submittedName>
        <fullName evidence="1">Uncharacterized protein</fullName>
    </submittedName>
</protein>
<dbReference type="EMBL" id="JAAABM010000027">
    <property type="protein sequence ID" value="KAF7670882.1"/>
    <property type="molecule type" value="Genomic_DNA"/>
</dbReference>
<reference evidence="1" key="2">
    <citation type="submission" date="2020-08" db="EMBL/GenBank/DDBJ databases">
        <title>Draft Genome Sequence of Cumin Blight Pathogen Alternaria burnsii.</title>
        <authorList>
            <person name="Feng Z."/>
        </authorList>
    </citation>
    <scope>NUCLEOTIDE SEQUENCE</scope>
    <source>
        <strain evidence="1">CBS107.38</strain>
    </source>
</reference>
<evidence type="ECO:0000313" key="1">
    <source>
        <dbReference type="EMBL" id="KAF7670882.1"/>
    </source>
</evidence>
<dbReference type="RefSeq" id="XP_038781267.1">
    <property type="nucleotide sequence ID" value="XM_038936057.1"/>
</dbReference>
<gene>
    <name evidence="1" type="ORF">GT037_011010</name>
</gene>
<dbReference type="Proteomes" id="UP000596902">
    <property type="component" value="Unassembled WGS sequence"/>
</dbReference>
<sequence>MAITKSLSYTDTEYMQRFHKANSKSAACANMYPDRQITETVMNGHLICVKLRTDHLQPTG</sequence>
<dbReference type="GeneID" id="62209235"/>
<reference evidence="1" key="1">
    <citation type="submission" date="2020-01" db="EMBL/GenBank/DDBJ databases">
        <authorList>
            <person name="Feng Z.H.Z."/>
        </authorList>
    </citation>
    <scope>NUCLEOTIDE SEQUENCE</scope>
    <source>
        <strain evidence="1">CBS107.38</strain>
    </source>
</reference>
<dbReference type="AlphaFoldDB" id="A0A8H7AXC3"/>
<accession>A0A8H7AXC3</accession>
<keyword evidence="2" id="KW-1185">Reference proteome</keyword>
<name>A0A8H7AXC3_9PLEO</name>
<comment type="caution">
    <text evidence="1">The sequence shown here is derived from an EMBL/GenBank/DDBJ whole genome shotgun (WGS) entry which is preliminary data.</text>
</comment>
<organism evidence="1 2">
    <name type="scientific">Alternaria burnsii</name>
    <dbReference type="NCBI Taxonomy" id="1187904"/>
    <lineage>
        <taxon>Eukaryota</taxon>
        <taxon>Fungi</taxon>
        <taxon>Dikarya</taxon>
        <taxon>Ascomycota</taxon>
        <taxon>Pezizomycotina</taxon>
        <taxon>Dothideomycetes</taxon>
        <taxon>Pleosporomycetidae</taxon>
        <taxon>Pleosporales</taxon>
        <taxon>Pleosporineae</taxon>
        <taxon>Pleosporaceae</taxon>
        <taxon>Alternaria</taxon>
        <taxon>Alternaria sect. Alternaria</taxon>
    </lineage>
</organism>